<keyword evidence="2" id="KW-0812">Transmembrane</keyword>
<keyword evidence="2" id="KW-1133">Transmembrane helix</keyword>
<evidence type="ECO:0000313" key="3">
    <source>
        <dbReference type="EMBL" id="WMC12304.1"/>
    </source>
</evidence>
<keyword evidence="4" id="KW-1185">Reference proteome</keyword>
<name>A0AA50KRJ3_9GAMM</name>
<dbReference type="RefSeq" id="WP_306763537.1">
    <property type="nucleotide sequence ID" value="NZ_CP118224.1"/>
</dbReference>
<dbReference type="KEGG" id="ope:PU634_08060"/>
<organism evidence="3 4">
    <name type="scientific">Oceanimonas pelagia</name>
    <dbReference type="NCBI Taxonomy" id="3028314"/>
    <lineage>
        <taxon>Bacteria</taxon>
        <taxon>Pseudomonadati</taxon>
        <taxon>Pseudomonadota</taxon>
        <taxon>Gammaproteobacteria</taxon>
        <taxon>Aeromonadales</taxon>
        <taxon>Aeromonadaceae</taxon>
        <taxon>Oceanimonas</taxon>
    </lineage>
</organism>
<feature type="coiled-coil region" evidence="1">
    <location>
        <begin position="53"/>
        <end position="87"/>
    </location>
</feature>
<evidence type="ECO:0000256" key="2">
    <source>
        <dbReference type="SAM" id="Phobius"/>
    </source>
</evidence>
<sequence>MKTRIEFYQATLRPVRDLPTLGHFGLGLLALVLLWSTAFGWQSYVNHRLSTANRSLEQQLTAARGNVAQLQQSLALLNQRQDDGERQRLERDIRTRRQLLGLLSQDELVSYADTLEDLARVPWSRVSLTGVQLQGRAMTLTGEASDAAAVPAWILGFDGQDSLARREFGKLNIHRRDPGGLTFSLHSDGVTQ</sequence>
<feature type="transmembrane region" description="Helical" evidence="2">
    <location>
        <begin position="21"/>
        <end position="41"/>
    </location>
</feature>
<evidence type="ECO:0000256" key="1">
    <source>
        <dbReference type="SAM" id="Coils"/>
    </source>
</evidence>
<protein>
    <submittedName>
        <fullName evidence="3">Fimbrial assembly protein</fullName>
    </submittedName>
</protein>
<dbReference type="EMBL" id="CP118224">
    <property type="protein sequence ID" value="WMC12304.1"/>
    <property type="molecule type" value="Genomic_DNA"/>
</dbReference>
<dbReference type="AlphaFoldDB" id="A0AA50KRJ3"/>
<proteinExistence type="predicted"/>
<accession>A0AA50KRJ3</accession>
<keyword evidence="1" id="KW-0175">Coiled coil</keyword>
<reference evidence="3 4" key="1">
    <citation type="submission" date="2023-02" db="EMBL/GenBank/DDBJ databases">
        <title>Complete genome sequence of a novel bacterium Oceanimonas sp. NTOU-MSR1 isolated from marine coast sediment.</title>
        <authorList>
            <person name="Yang H.-T."/>
            <person name="Chen Y.-L."/>
            <person name="Ho Y.-N."/>
        </authorList>
    </citation>
    <scope>NUCLEOTIDE SEQUENCE [LARGE SCALE GENOMIC DNA]</scope>
    <source>
        <strain evidence="3 4">NTOU-MSR1</strain>
    </source>
</reference>
<dbReference type="Proteomes" id="UP001223802">
    <property type="component" value="Chromosome"/>
</dbReference>
<evidence type="ECO:0000313" key="4">
    <source>
        <dbReference type="Proteomes" id="UP001223802"/>
    </source>
</evidence>
<keyword evidence="2" id="KW-0472">Membrane</keyword>
<gene>
    <name evidence="3" type="ORF">PU634_08060</name>
</gene>